<comment type="subcellular location">
    <subcellularLocation>
        <location evidence="1 9">Cell inner membrane</location>
        <topology evidence="1 9">Multi-pass membrane protein</topology>
    </subcellularLocation>
</comment>
<keyword evidence="7 9" id="KW-0472">Membrane</keyword>
<keyword evidence="12" id="KW-1185">Reference proteome</keyword>
<feature type="transmembrane region" description="Helical" evidence="9">
    <location>
        <begin position="53"/>
        <end position="69"/>
    </location>
</feature>
<dbReference type="RefSeq" id="WP_132806336.1">
    <property type="nucleotide sequence ID" value="NZ_SMAK01000004.1"/>
</dbReference>
<dbReference type="PANTHER" id="PTHR35011">
    <property type="entry name" value="2,3-DIKETO-L-GULONATE TRAP TRANSPORTER SMALL PERMEASE PROTEIN YIAM"/>
    <property type="match status" value="1"/>
</dbReference>
<dbReference type="InterPro" id="IPR007387">
    <property type="entry name" value="TRAP_DctQ"/>
</dbReference>
<dbReference type="PANTHER" id="PTHR35011:SF2">
    <property type="entry name" value="2,3-DIKETO-L-GULONATE TRAP TRANSPORTER SMALL PERMEASE PROTEIN YIAM"/>
    <property type="match status" value="1"/>
</dbReference>
<dbReference type="GO" id="GO:0005886">
    <property type="term" value="C:plasma membrane"/>
    <property type="evidence" value="ECO:0007669"/>
    <property type="project" value="UniProtKB-SubCell"/>
</dbReference>
<dbReference type="InterPro" id="IPR055348">
    <property type="entry name" value="DctQ"/>
</dbReference>
<protein>
    <recommendedName>
        <fullName evidence="9">TRAP transporter small permease protein</fullName>
    </recommendedName>
</protein>
<organism evidence="11 12">
    <name type="scientific">Tepidamorphus gemmatus</name>
    <dbReference type="NCBI Taxonomy" id="747076"/>
    <lineage>
        <taxon>Bacteria</taxon>
        <taxon>Pseudomonadati</taxon>
        <taxon>Pseudomonadota</taxon>
        <taxon>Alphaproteobacteria</taxon>
        <taxon>Hyphomicrobiales</taxon>
        <taxon>Tepidamorphaceae</taxon>
        <taxon>Tepidamorphus</taxon>
    </lineage>
</organism>
<comment type="caution">
    <text evidence="11">The sequence shown here is derived from an EMBL/GenBank/DDBJ whole genome shotgun (WGS) entry which is preliminary data.</text>
</comment>
<evidence type="ECO:0000256" key="7">
    <source>
        <dbReference type="ARBA" id="ARBA00023136"/>
    </source>
</evidence>
<dbReference type="Proteomes" id="UP000295678">
    <property type="component" value="Unassembled WGS sequence"/>
</dbReference>
<evidence type="ECO:0000256" key="2">
    <source>
        <dbReference type="ARBA" id="ARBA00022448"/>
    </source>
</evidence>
<keyword evidence="5 9" id="KW-0812">Transmembrane</keyword>
<feature type="transmembrane region" description="Helical" evidence="9">
    <location>
        <begin position="21"/>
        <end position="41"/>
    </location>
</feature>
<comment type="similarity">
    <text evidence="8 9">Belongs to the TRAP transporter small permease family.</text>
</comment>
<evidence type="ECO:0000256" key="8">
    <source>
        <dbReference type="ARBA" id="ARBA00038436"/>
    </source>
</evidence>
<dbReference type="EMBL" id="SMAK01000004">
    <property type="protein sequence ID" value="TCT11599.1"/>
    <property type="molecule type" value="Genomic_DNA"/>
</dbReference>
<evidence type="ECO:0000256" key="5">
    <source>
        <dbReference type="ARBA" id="ARBA00022692"/>
    </source>
</evidence>
<evidence type="ECO:0000313" key="11">
    <source>
        <dbReference type="EMBL" id="TCT11599.1"/>
    </source>
</evidence>
<proteinExistence type="inferred from homology"/>
<keyword evidence="4 9" id="KW-0997">Cell inner membrane</keyword>
<evidence type="ECO:0000256" key="6">
    <source>
        <dbReference type="ARBA" id="ARBA00022989"/>
    </source>
</evidence>
<feature type="domain" description="Tripartite ATP-independent periplasmic transporters DctQ component" evidence="10">
    <location>
        <begin position="27"/>
        <end position="152"/>
    </location>
</feature>
<name>A0A4R3MGV8_9HYPH</name>
<evidence type="ECO:0000256" key="9">
    <source>
        <dbReference type="RuleBase" id="RU369079"/>
    </source>
</evidence>
<evidence type="ECO:0000256" key="4">
    <source>
        <dbReference type="ARBA" id="ARBA00022519"/>
    </source>
</evidence>
<dbReference type="GO" id="GO:0022857">
    <property type="term" value="F:transmembrane transporter activity"/>
    <property type="evidence" value="ECO:0007669"/>
    <property type="project" value="UniProtKB-UniRule"/>
</dbReference>
<gene>
    <name evidence="11" type="ORF">EDC22_104362</name>
</gene>
<dbReference type="AlphaFoldDB" id="A0A4R3MGV8"/>
<feature type="transmembrane region" description="Helical" evidence="9">
    <location>
        <begin position="90"/>
        <end position="111"/>
    </location>
</feature>
<evidence type="ECO:0000313" key="12">
    <source>
        <dbReference type="Proteomes" id="UP000295678"/>
    </source>
</evidence>
<dbReference type="GO" id="GO:0015740">
    <property type="term" value="P:C4-dicarboxylate transport"/>
    <property type="evidence" value="ECO:0007669"/>
    <property type="project" value="TreeGrafter"/>
</dbReference>
<keyword evidence="6 9" id="KW-1133">Transmembrane helix</keyword>
<dbReference type="Pfam" id="PF04290">
    <property type="entry name" value="DctQ"/>
    <property type="match status" value="1"/>
</dbReference>
<evidence type="ECO:0000256" key="3">
    <source>
        <dbReference type="ARBA" id="ARBA00022475"/>
    </source>
</evidence>
<sequence length="181" mass="20610">MIEAARKAALWLHRVAEGLAAMMLAVMFGAFLVTILFRYVLQWPSGKAAELSSVMWVWLVLFGAAFVLRERDEIRFDIVYGAVRPAVRRFFTVAIATVVVGLFLLSLPAVWDYVTFMKVQRTAYLRIRFDWLYSIYVVFAVAIIARYVWLAARAVMGHDPLPPASQDARTDPWIPSPPPSW</sequence>
<comment type="subunit">
    <text evidence="9">The complex comprises the extracytoplasmic solute receptor protein and the two transmembrane proteins.</text>
</comment>
<reference evidence="11 12" key="1">
    <citation type="submission" date="2019-03" db="EMBL/GenBank/DDBJ databases">
        <title>Genomic Encyclopedia of Type Strains, Phase IV (KMG-IV): sequencing the most valuable type-strain genomes for metagenomic binning, comparative biology and taxonomic classification.</title>
        <authorList>
            <person name="Goeker M."/>
        </authorList>
    </citation>
    <scope>NUCLEOTIDE SEQUENCE [LARGE SCALE GENOMIC DNA]</scope>
    <source>
        <strain evidence="11 12">DSM 19345</strain>
    </source>
</reference>
<feature type="transmembrane region" description="Helical" evidence="9">
    <location>
        <begin position="131"/>
        <end position="149"/>
    </location>
</feature>
<dbReference type="OrthoDB" id="4250245at2"/>
<keyword evidence="3" id="KW-1003">Cell membrane</keyword>
<comment type="function">
    <text evidence="9">Part of the tripartite ATP-independent periplasmic (TRAP) transport system.</text>
</comment>
<evidence type="ECO:0000256" key="1">
    <source>
        <dbReference type="ARBA" id="ARBA00004429"/>
    </source>
</evidence>
<evidence type="ECO:0000259" key="10">
    <source>
        <dbReference type="Pfam" id="PF04290"/>
    </source>
</evidence>
<accession>A0A4R3MGV8</accession>
<keyword evidence="2 9" id="KW-0813">Transport</keyword>